<comment type="caution">
    <text evidence="1">The sequence shown here is derived from an EMBL/GenBank/DDBJ whole genome shotgun (WGS) entry which is preliminary data.</text>
</comment>
<accession>A0A5J4SCS2</accession>
<sequence>MAEFYDISGLTYDVIRQPEWFTKAMFSGNILERGYVKILPNIKKSTKLNQINIEENLLQIDNADCGWNPTGDIKLSESILDVKTYKINMEDCIEKFESVWLSEKMKPGAEVDSLPDGLEAATLDLVGKKVNDQIEEWIWDADSAQDEDQFDGFIKVLNTSDKTIKIAGSTITKANVVGEIEKVYAAIPEAVLQNAEERVKIFVSYNTNRVLRMSLSNVNSQVIHTEFSIEGKVVYFLGIEIVPAKGISNSQMIASTIDNLIFGTDLVSDFSEIELGTFPKPNESKLWIKGRLRLGVTVAFPEEAVLYTPTNGLEKNTKKGA</sequence>
<dbReference type="EMBL" id="SNRY01000258">
    <property type="protein sequence ID" value="KAA6343658.1"/>
    <property type="molecule type" value="Genomic_DNA"/>
</dbReference>
<proteinExistence type="predicted"/>
<protein>
    <submittedName>
        <fullName evidence="1">Uncharacterized protein</fullName>
    </submittedName>
</protein>
<name>A0A5J4SCS2_9ZZZZ</name>
<reference evidence="1" key="1">
    <citation type="submission" date="2019-03" db="EMBL/GenBank/DDBJ databases">
        <title>Single cell metagenomics reveals metabolic interactions within the superorganism composed of flagellate Streblomastix strix and complex community of Bacteroidetes bacteria on its surface.</title>
        <authorList>
            <person name="Treitli S.C."/>
            <person name="Kolisko M."/>
            <person name="Husnik F."/>
            <person name="Keeling P."/>
            <person name="Hampl V."/>
        </authorList>
    </citation>
    <scope>NUCLEOTIDE SEQUENCE</scope>
    <source>
        <strain evidence="1">STM</strain>
    </source>
</reference>
<organism evidence="1">
    <name type="scientific">termite gut metagenome</name>
    <dbReference type="NCBI Taxonomy" id="433724"/>
    <lineage>
        <taxon>unclassified sequences</taxon>
        <taxon>metagenomes</taxon>
        <taxon>organismal metagenomes</taxon>
    </lineage>
</organism>
<dbReference type="AlphaFoldDB" id="A0A5J4SCS2"/>
<evidence type="ECO:0000313" key="1">
    <source>
        <dbReference type="EMBL" id="KAA6343658.1"/>
    </source>
</evidence>
<gene>
    <name evidence="1" type="ORF">EZS27_008663</name>
</gene>